<reference evidence="4 5" key="1">
    <citation type="submission" date="2020-08" db="EMBL/GenBank/DDBJ databases">
        <title>Genomic Encyclopedia of Type Strains, Phase IV (KMG-IV): sequencing the most valuable type-strain genomes for metagenomic binning, comparative biology and taxonomic classification.</title>
        <authorList>
            <person name="Goeker M."/>
        </authorList>
    </citation>
    <scope>NUCLEOTIDE SEQUENCE [LARGE SCALE GENOMIC DNA]</scope>
    <source>
        <strain evidence="4 5">DSM 17328</strain>
    </source>
</reference>
<dbReference type="PANTHER" id="PTHR30570">
    <property type="entry name" value="PERIPLASMIC PHOSPHATE BINDING COMPONENT OF PHOSPHATE ABC TRANSPORTER"/>
    <property type="match status" value="1"/>
</dbReference>
<sequence length="364" mass="38147">MRITSLALAGIGLMALAACDSSPAPTPPAGGDTAATGGVNVSGPALRIVGSSTVYPFTTAVAENFRRKYPAAAAPIVESTGTGGGIKLFCGGVGTQHPDIANASRRIKKSEVELCATNGVKQIVEVQVGLDGLALAQSKTDADMALTTRQVFLALAATKPDGSKNTVQNWNEVDPKLPNRKIEVLGPPPTSGTRDSFNELIMEVGCSTFPELKALKASNEEEYKSRCTRLREDGVYVEAGENDNLIVQKLVANPRAIGAFGYSYLEENLDKLKGVSLDGIEPEYDVIASGEYPASRAMFIYVKGEHARAKPALAVFLQEYTSEAAWGPDGYLKGRGLIASPDAVRSATAAATAALTPLDAAALD</sequence>
<feature type="domain" description="PBP" evidence="3">
    <location>
        <begin position="41"/>
        <end position="323"/>
    </location>
</feature>
<dbReference type="InterPro" id="IPR024370">
    <property type="entry name" value="PBP_domain"/>
</dbReference>
<name>A0A7W7F768_9SPHN</name>
<evidence type="ECO:0000313" key="5">
    <source>
        <dbReference type="Proteomes" id="UP000566324"/>
    </source>
</evidence>
<dbReference type="Gene3D" id="3.40.190.10">
    <property type="entry name" value="Periplasmic binding protein-like II"/>
    <property type="match status" value="2"/>
</dbReference>
<organism evidence="4 5">
    <name type="scientific">Sphingosinicella soli</name>
    <dbReference type="NCBI Taxonomy" id="333708"/>
    <lineage>
        <taxon>Bacteria</taxon>
        <taxon>Pseudomonadati</taxon>
        <taxon>Pseudomonadota</taxon>
        <taxon>Alphaproteobacteria</taxon>
        <taxon>Sphingomonadales</taxon>
        <taxon>Sphingosinicellaceae</taxon>
        <taxon>Sphingosinicella</taxon>
    </lineage>
</organism>
<dbReference type="SUPFAM" id="SSF53850">
    <property type="entry name" value="Periplasmic binding protein-like II"/>
    <property type="match status" value="1"/>
</dbReference>
<dbReference type="AlphaFoldDB" id="A0A7W7F768"/>
<dbReference type="InterPro" id="IPR050811">
    <property type="entry name" value="Phosphate_ABC_transporter"/>
</dbReference>
<accession>A0A7W7F768</accession>
<evidence type="ECO:0000313" key="4">
    <source>
        <dbReference type="EMBL" id="MBB4633335.1"/>
    </source>
</evidence>
<proteinExistence type="predicted"/>
<keyword evidence="1 2" id="KW-0732">Signal</keyword>
<dbReference type="PROSITE" id="PS51257">
    <property type="entry name" value="PROKAR_LIPOPROTEIN"/>
    <property type="match status" value="1"/>
</dbReference>
<evidence type="ECO:0000256" key="2">
    <source>
        <dbReference type="SAM" id="SignalP"/>
    </source>
</evidence>
<feature type="chain" id="PRO_5031440486" evidence="2">
    <location>
        <begin position="18"/>
        <end position="364"/>
    </location>
</feature>
<protein>
    <submittedName>
        <fullName evidence="4">Phosphate transport system substrate-binding protein</fullName>
    </submittedName>
</protein>
<dbReference type="EMBL" id="JACHNZ010000040">
    <property type="protein sequence ID" value="MBB4633335.1"/>
    <property type="molecule type" value="Genomic_DNA"/>
</dbReference>
<dbReference type="Pfam" id="PF12849">
    <property type="entry name" value="PBP_like_2"/>
    <property type="match status" value="1"/>
</dbReference>
<dbReference type="Proteomes" id="UP000566324">
    <property type="component" value="Unassembled WGS sequence"/>
</dbReference>
<dbReference type="RefSeq" id="WP_184070848.1">
    <property type="nucleotide sequence ID" value="NZ_JACHNZ010000040.1"/>
</dbReference>
<gene>
    <name evidence="4" type="ORF">GGQ98_002970</name>
</gene>
<evidence type="ECO:0000256" key="1">
    <source>
        <dbReference type="ARBA" id="ARBA00022729"/>
    </source>
</evidence>
<dbReference type="PANTHER" id="PTHR30570:SF1">
    <property type="entry name" value="PHOSPHATE-BINDING PROTEIN PSTS"/>
    <property type="match status" value="1"/>
</dbReference>
<comment type="caution">
    <text evidence="4">The sequence shown here is derived from an EMBL/GenBank/DDBJ whole genome shotgun (WGS) entry which is preliminary data.</text>
</comment>
<keyword evidence="5" id="KW-1185">Reference proteome</keyword>
<evidence type="ECO:0000259" key="3">
    <source>
        <dbReference type="Pfam" id="PF12849"/>
    </source>
</evidence>
<feature type="signal peptide" evidence="2">
    <location>
        <begin position="1"/>
        <end position="17"/>
    </location>
</feature>